<keyword evidence="1" id="KW-0560">Oxidoreductase</keyword>
<evidence type="ECO:0000313" key="2">
    <source>
        <dbReference type="Proteomes" id="UP001596113"/>
    </source>
</evidence>
<name>A0ABW0I3J0_9BACL</name>
<keyword evidence="2" id="KW-1185">Reference proteome</keyword>
<dbReference type="PANTHER" id="PTHR20883:SF48">
    <property type="entry name" value="ECTOINE DIOXYGENASE"/>
    <property type="match status" value="1"/>
</dbReference>
<dbReference type="RefSeq" id="WP_378137532.1">
    <property type="nucleotide sequence ID" value="NZ_JBHSMI010000052.1"/>
</dbReference>
<dbReference type="EMBL" id="JBHSMI010000052">
    <property type="protein sequence ID" value="MFC5405862.1"/>
    <property type="molecule type" value="Genomic_DNA"/>
</dbReference>
<dbReference type="Proteomes" id="UP001596113">
    <property type="component" value="Unassembled WGS sequence"/>
</dbReference>
<organism evidence="1 2">
    <name type="scientific">Cohnella soli</name>
    <dbReference type="NCBI Taxonomy" id="425005"/>
    <lineage>
        <taxon>Bacteria</taxon>
        <taxon>Bacillati</taxon>
        <taxon>Bacillota</taxon>
        <taxon>Bacilli</taxon>
        <taxon>Bacillales</taxon>
        <taxon>Paenibacillaceae</taxon>
        <taxon>Cohnella</taxon>
    </lineage>
</organism>
<dbReference type="GO" id="GO:0051213">
    <property type="term" value="F:dioxygenase activity"/>
    <property type="evidence" value="ECO:0007669"/>
    <property type="project" value="UniProtKB-KW"/>
</dbReference>
<dbReference type="PANTHER" id="PTHR20883">
    <property type="entry name" value="PHYTANOYL-COA DIOXYGENASE DOMAIN CONTAINING 1"/>
    <property type="match status" value="1"/>
</dbReference>
<comment type="caution">
    <text evidence="1">The sequence shown here is derived from an EMBL/GenBank/DDBJ whole genome shotgun (WGS) entry which is preliminary data.</text>
</comment>
<reference evidence="2" key="1">
    <citation type="journal article" date="2019" name="Int. J. Syst. Evol. Microbiol.">
        <title>The Global Catalogue of Microorganisms (GCM) 10K type strain sequencing project: providing services to taxonomists for standard genome sequencing and annotation.</title>
        <authorList>
            <consortium name="The Broad Institute Genomics Platform"/>
            <consortium name="The Broad Institute Genome Sequencing Center for Infectious Disease"/>
            <person name="Wu L."/>
            <person name="Ma J."/>
        </authorList>
    </citation>
    <scope>NUCLEOTIDE SEQUENCE [LARGE SCALE GENOMIC DNA]</scope>
    <source>
        <strain evidence="2">CGMCC 1.18575</strain>
    </source>
</reference>
<protein>
    <submittedName>
        <fullName evidence="1">Phytanoyl-CoA dioxygenase family protein</fullName>
    </submittedName>
</protein>
<sequence>MTNMTQTQSPITQEHIDFYQENGFVQVDNMLSPEELAELREYLEEAMQTEGDLSQSTDKKGGLYYRVLNQKVNLWRDHAGMGKYSFHPRFAASALALTGASGIRFFHDHGLWKMPGDSKATPWHQDTPYWPINEAQAGMMSLWLTLDDVNEDNGCMAFVPKSHKLGKLTGIDFLNPQNIFDYVDGGQSEEHKPVIVPLKAGSCTFHNGLTFHYAHSNVTDKPRRVLAIIFMPDGVTFNGKSHPVTDGCGLQAGEPIKGPLFPLLANADA</sequence>
<accession>A0ABW0I3J0</accession>
<gene>
    <name evidence="1" type="ORF">ACFPOF_24240</name>
</gene>
<keyword evidence="1" id="KW-0223">Dioxygenase</keyword>
<dbReference type="Gene3D" id="2.60.120.620">
    <property type="entry name" value="q2cbj1_9rhob like domain"/>
    <property type="match status" value="1"/>
</dbReference>
<proteinExistence type="predicted"/>
<dbReference type="InterPro" id="IPR008775">
    <property type="entry name" value="Phytyl_CoA_dOase-like"/>
</dbReference>
<dbReference type="Pfam" id="PF05721">
    <property type="entry name" value="PhyH"/>
    <property type="match status" value="1"/>
</dbReference>
<dbReference type="SUPFAM" id="SSF51197">
    <property type="entry name" value="Clavaminate synthase-like"/>
    <property type="match status" value="1"/>
</dbReference>
<evidence type="ECO:0000313" key="1">
    <source>
        <dbReference type="EMBL" id="MFC5405862.1"/>
    </source>
</evidence>